<dbReference type="PANTHER" id="PTHR10900">
    <property type="entry name" value="PERIOSTIN-RELATED"/>
    <property type="match status" value="1"/>
</dbReference>
<feature type="chain" id="PRO_5046409428" evidence="1">
    <location>
        <begin position="19"/>
        <end position="196"/>
    </location>
</feature>
<dbReference type="SUPFAM" id="SSF82153">
    <property type="entry name" value="FAS1 domain"/>
    <property type="match status" value="1"/>
</dbReference>
<feature type="domain" description="FAS1" evidence="2">
    <location>
        <begin position="44"/>
        <end position="189"/>
    </location>
</feature>
<proteinExistence type="predicted"/>
<dbReference type="Gene3D" id="2.30.180.10">
    <property type="entry name" value="FAS1 domain"/>
    <property type="match status" value="1"/>
</dbReference>
<name>A0ABZ0TUW2_9SPHI</name>
<dbReference type="SMART" id="SM00554">
    <property type="entry name" value="FAS1"/>
    <property type="match status" value="1"/>
</dbReference>
<keyword evidence="1" id="KW-0732">Signal</keyword>
<dbReference type="Pfam" id="PF02469">
    <property type="entry name" value="Fasciclin"/>
    <property type="match status" value="1"/>
</dbReference>
<accession>A0ABZ0TUW2</accession>
<evidence type="ECO:0000259" key="2">
    <source>
        <dbReference type="PROSITE" id="PS50213"/>
    </source>
</evidence>
<gene>
    <name evidence="3" type="ORF">SNE25_15215</name>
</gene>
<sequence>MKKLLLLSLLIYCTTVLAQTIDTTAHVPTIGTLKNTAGDGMQPTNNIVQNIASSNELSVFYNFIKSTNLTQTYESKGPITVFVPDNVAFENLPVGKLDSLSKPIRVWELTGIMTYHAVAGKLKAKDIEKQINEHKGIATFTTLSGATLTAKIDSNRNIVLEDENGGQSIISRFDIEQSNGMMHIVNKVLIPKNKII</sequence>
<dbReference type="InterPro" id="IPR050904">
    <property type="entry name" value="Adhesion/Biosynth-related"/>
</dbReference>
<dbReference type="InterPro" id="IPR036378">
    <property type="entry name" value="FAS1_dom_sf"/>
</dbReference>
<organism evidence="3 4">
    <name type="scientific">Mucilaginibacter sabulilitoris</name>
    <dbReference type="NCBI Taxonomy" id="1173583"/>
    <lineage>
        <taxon>Bacteria</taxon>
        <taxon>Pseudomonadati</taxon>
        <taxon>Bacteroidota</taxon>
        <taxon>Sphingobacteriia</taxon>
        <taxon>Sphingobacteriales</taxon>
        <taxon>Sphingobacteriaceae</taxon>
        <taxon>Mucilaginibacter</taxon>
    </lineage>
</organism>
<reference evidence="3 4" key="1">
    <citation type="submission" date="2023-11" db="EMBL/GenBank/DDBJ databases">
        <title>Analysis of the Genomes of Mucilaginibacter gossypii cycad 4 and M. sabulilitoris SNA2: microbes with the potential for plant growth promotion.</title>
        <authorList>
            <person name="Hirsch A.M."/>
            <person name="Humm E."/>
            <person name="Rubbi M."/>
            <person name="Del Vecchio G."/>
            <person name="Ha S.M."/>
            <person name="Pellegrini M."/>
            <person name="Gunsalus R.P."/>
        </authorList>
    </citation>
    <scope>NUCLEOTIDE SEQUENCE [LARGE SCALE GENOMIC DNA]</scope>
    <source>
        <strain evidence="3 4">SNA2</strain>
    </source>
</reference>
<evidence type="ECO:0000313" key="3">
    <source>
        <dbReference type="EMBL" id="WPU96871.1"/>
    </source>
</evidence>
<feature type="signal peptide" evidence="1">
    <location>
        <begin position="1"/>
        <end position="18"/>
    </location>
</feature>
<dbReference type="RefSeq" id="WP_321565959.1">
    <property type="nucleotide sequence ID" value="NZ_CP139558.1"/>
</dbReference>
<protein>
    <submittedName>
        <fullName evidence="3">Fasciclin domain-containing protein</fullName>
    </submittedName>
</protein>
<dbReference type="PROSITE" id="PS50213">
    <property type="entry name" value="FAS1"/>
    <property type="match status" value="1"/>
</dbReference>
<dbReference type="InterPro" id="IPR000782">
    <property type="entry name" value="FAS1_domain"/>
</dbReference>
<evidence type="ECO:0000313" key="4">
    <source>
        <dbReference type="Proteomes" id="UP001324380"/>
    </source>
</evidence>
<dbReference type="EMBL" id="CP139558">
    <property type="protein sequence ID" value="WPU96871.1"/>
    <property type="molecule type" value="Genomic_DNA"/>
</dbReference>
<dbReference type="PANTHER" id="PTHR10900:SF77">
    <property type="entry name" value="FI19380P1"/>
    <property type="match status" value="1"/>
</dbReference>
<keyword evidence="4" id="KW-1185">Reference proteome</keyword>
<evidence type="ECO:0000256" key="1">
    <source>
        <dbReference type="SAM" id="SignalP"/>
    </source>
</evidence>
<dbReference type="Proteomes" id="UP001324380">
    <property type="component" value="Chromosome"/>
</dbReference>